<dbReference type="EMBL" id="ATLV01026743">
    <property type="status" value="NOT_ANNOTATED_CDS"/>
    <property type="molecule type" value="Genomic_DNA"/>
</dbReference>
<dbReference type="Proteomes" id="UP000030765">
    <property type="component" value="Unassembled WGS sequence"/>
</dbReference>
<keyword evidence="1" id="KW-0812">Transmembrane</keyword>
<reference evidence="3" key="2">
    <citation type="submission" date="2020-05" db="UniProtKB">
        <authorList>
            <consortium name="EnsemblMetazoa"/>
        </authorList>
    </citation>
    <scope>IDENTIFICATION</scope>
</reference>
<evidence type="ECO:0000313" key="4">
    <source>
        <dbReference type="Proteomes" id="UP000030765"/>
    </source>
</evidence>
<feature type="transmembrane region" description="Helical" evidence="1">
    <location>
        <begin position="171"/>
        <end position="196"/>
    </location>
</feature>
<evidence type="ECO:0000256" key="1">
    <source>
        <dbReference type="SAM" id="Phobius"/>
    </source>
</evidence>
<keyword evidence="1" id="KW-0472">Membrane</keyword>
<sequence length="207" mass="23498">MHKYGNCIKVYLSNRDNLINITIQCHEPRPIPNAISHQCPRNKASARWLLPDLRYLQYDDHRFELSSCAMSNLTHSYHGRLLLVDDVVTGPGHMLPKWREKLAQRGMVPFTYNGNCDTCSFRNDYVGEIPHNRAPKLAQVAAEPERSEFCKENTEDRTQKTVSQKVEGRPIFLVALLCFVPVLLAGGLMLCLNHALTVNNVEPTVKA</sequence>
<reference evidence="2 4" key="1">
    <citation type="journal article" date="2014" name="BMC Genomics">
        <title>Genome sequence of Anopheles sinensis provides insight into genetics basis of mosquito competence for malaria parasites.</title>
        <authorList>
            <person name="Zhou D."/>
            <person name="Zhang D."/>
            <person name="Ding G."/>
            <person name="Shi L."/>
            <person name="Hou Q."/>
            <person name="Ye Y."/>
            <person name="Xu Y."/>
            <person name="Zhou H."/>
            <person name="Xiong C."/>
            <person name="Li S."/>
            <person name="Yu J."/>
            <person name="Hong S."/>
            <person name="Yu X."/>
            <person name="Zou P."/>
            <person name="Chen C."/>
            <person name="Chang X."/>
            <person name="Wang W."/>
            <person name="Lv Y."/>
            <person name="Sun Y."/>
            <person name="Ma L."/>
            <person name="Shen B."/>
            <person name="Zhu C."/>
        </authorList>
    </citation>
    <scope>NUCLEOTIDE SEQUENCE [LARGE SCALE GENOMIC DNA]</scope>
</reference>
<accession>A0A084WSX9</accession>
<keyword evidence="1" id="KW-1133">Transmembrane helix</keyword>
<dbReference type="EnsemblMetazoa" id="ASIC021677-RA">
    <property type="protein sequence ID" value="ASIC021677-PA"/>
    <property type="gene ID" value="ASIC021677"/>
</dbReference>
<keyword evidence="4" id="KW-1185">Reference proteome</keyword>
<evidence type="ECO:0000313" key="2">
    <source>
        <dbReference type="EMBL" id="KFB53323.1"/>
    </source>
</evidence>
<dbReference type="VEuPathDB" id="VectorBase:ASIC021677"/>
<proteinExistence type="predicted"/>
<evidence type="ECO:0000313" key="3">
    <source>
        <dbReference type="EnsemblMetazoa" id="ASIC021677-PA"/>
    </source>
</evidence>
<protein>
    <submittedName>
        <fullName evidence="2 3">Uncharacterized protein</fullName>
    </submittedName>
</protein>
<dbReference type="EMBL" id="KE525419">
    <property type="protein sequence ID" value="KFB53323.1"/>
    <property type="molecule type" value="Genomic_DNA"/>
</dbReference>
<gene>
    <name evidence="2" type="ORF">ZHAS_00021677</name>
</gene>
<dbReference type="VEuPathDB" id="VectorBase:ASIS017917"/>
<dbReference type="AlphaFoldDB" id="A0A084WSX9"/>
<name>A0A084WSX9_ANOSI</name>
<organism evidence="2">
    <name type="scientific">Anopheles sinensis</name>
    <name type="common">Mosquito</name>
    <dbReference type="NCBI Taxonomy" id="74873"/>
    <lineage>
        <taxon>Eukaryota</taxon>
        <taxon>Metazoa</taxon>
        <taxon>Ecdysozoa</taxon>
        <taxon>Arthropoda</taxon>
        <taxon>Hexapoda</taxon>
        <taxon>Insecta</taxon>
        <taxon>Pterygota</taxon>
        <taxon>Neoptera</taxon>
        <taxon>Endopterygota</taxon>
        <taxon>Diptera</taxon>
        <taxon>Nematocera</taxon>
        <taxon>Culicoidea</taxon>
        <taxon>Culicidae</taxon>
        <taxon>Anophelinae</taxon>
        <taxon>Anopheles</taxon>
    </lineage>
</organism>